<feature type="region of interest" description="Disordered" evidence="1">
    <location>
        <begin position="158"/>
        <end position="182"/>
    </location>
</feature>
<feature type="region of interest" description="Disordered" evidence="1">
    <location>
        <begin position="217"/>
        <end position="243"/>
    </location>
</feature>
<dbReference type="AlphaFoldDB" id="A0A8S3UH92"/>
<feature type="region of interest" description="Disordered" evidence="1">
    <location>
        <begin position="284"/>
        <end position="318"/>
    </location>
</feature>
<dbReference type="EMBL" id="CAJPWZ010002758">
    <property type="protein sequence ID" value="CAG2245075.1"/>
    <property type="molecule type" value="Genomic_DNA"/>
</dbReference>
<accession>A0A8S3UH92</accession>
<evidence type="ECO:0000256" key="1">
    <source>
        <dbReference type="SAM" id="MobiDB-lite"/>
    </source>
</evidence>
<feature type="compositionally biased region" description="Basic and acidic residues" evidence="1">
    <location>
        <begin position="286"/>
        <end position="298"/>
    </location>
</feature>
<feature type="region of interest" description="Disordered" evidence="1">
    <location>
        <begin position="70"/>
        <end position="119"/>
    </location>
</feature>
<proteinExistence type="predicted"/>
<keyword evidence="3" id="KW-1185">Reference proteome</keyword>
<dbReference type="OrthoDB" id="10385464at2759"/>
<comment type="caution">
    <text evidence="2">The sequence shown here is derived from an EMBL/GenBank/DDBJ whole genome shotgun (WGS) entry which is preliminary data.</text>
</comment>
<reference evidence="2" key="1">
    <citation type="submission" date="2021-03" db="EMBL/GenBank/DDBJ databases">
        <authorList>
            <person name="Bekaert M."/>
        </authorList>
    </citation>
    <scope>NUCLEOTIDE SEQUENCE</scope>
</reference>
<dbReference type="Proteomes" id="UP000683360">
    <property type="component" value="Unassembled WGS sequence"/>
</dbReference>
<feature type="compositionally biased region" description="Basic and acidic residues" evidence="1">
    <location>
        <begin position="307"/>
        <end position="318"/>
    </location>
</feature>
<feature type="compositionally biased region" description="Basic and acidic residues" evidence="1">
    <location>
        <begin position="166"/>
        <end position="177"/>
    </location>
</feature>
<name>A0A8S3UH92_MYTED</name>
<gene>
    <name evidence="2" type="ORF">MEDL_57088</name>
</gene>
<sequence length="380" mass="44417">MDVTMKFHVTLINRFIMAMSNQEKEKKSFSVSGFCEAILSTAEFECRLEDILDKKDAEAKRTVWKMELKRENKEEKRSEKDESMNIEEKRSENDESMNIEEKRSENDESMNIEEKKPEMGVDISTEQRREMIITKPIHVQRIGENPLKNAVGHAIKDPVQNSESKGSIDDKETMKDEKKRKREIMKEEKLMEKKAKEEEKNVKAQYKTIDKGIKKYSKDVKSTWKKEEKRKAQMKKMGEKAQRMLEKEMRKIEKERLKDEKKKLVQAIDVAQEKQNDLKIVITNEETEKNGEENKKTDQTINVNGEKQNDSQKTEAGLIKEKKTSMDVIEMNERKENGKKDAKDIEMNNVGKKPTFAARISGFFRSLSCIKGQKKSKDVC</sequence>
<organism evidence="2 3">
    <name type="scientific">Mytilus edulis</name>
    <name type="common">Blue mussel</name>
    <dbReference type="NCBI Taxonomy" id="6550"/>
    <lineage>
        <taxon>Eukaryota</taxon>
        <taxon>Metazoa</taxon>
        <taxon>Spiralia</taxon>
        <taxon>Lophotrochozoa</taxon>
        <taxon>Mollusca</taxon>
        <taxon>Bivalvia</taxon>
        <taxon>Autobranchia</taxon>
        <taxon>Pteriomorphia</taxon>
        <taxon>Mytilida</taxon>
        <taxon>Mytiloidea</taxon>
        <taxon>Mytilidae</taxon>
        <taxon>Mytilinae</taxon>
        <taxon>Mytilus</taxon>
    </lineage>
</organism>
<evidence type="ECO:0000313" key="3">
    <source>
        <dbReference type="Proteomes" id="UP000683360"/>
    </source>
</evidence>
<protein>
    <submittedName>
        <fullName evidence="2">Uncharacterized protein</fullName>
    </submittedName>
</protein>
<evidence type="ECO:0000313" key="2">
    <source>
        <dbReference type="EMBL" id="CAG2245075.1"/>
    </source>
</evidence>